<sequence>MLAIASAIGGLFGRLFGGWRNDAVFSRSGHRGHRRGTGYALRSGYGTGRRVHGYGRQPAVRPAVVLRTAAVGAVVLTLLSSIFFVDGIGVGTAAEASLLNMPVKAAGQVPVSTPREEWDAGSLPYLYQTDPAWSSKPYAGGTVARNGCGPTCLTMIYVYLTGNTDMTPADMCALADAHGFAPTGATEHAFMTDGAALLGITGTAVNPQQTSEVASALRAGEPVVCAVRPGDFTPNGHFIILYGIDDANMVSVHDPNSSYRSAQKWDLQRVLSQTAVCWTFSL</sequence>
<evidence type="ECO:0000313" key="3">
    <source>
        <dbReference type="Proteomes" id="UP000195781"/>
    </source>
</evidence>
<evidence type="ECO:0000259" key="1">
    <source>
        <dbReference type="Pfam" id="PF13529"/>
    </source>
</evidence>
<protein>
    <recommendedName>
        <fullName evidence="1">Peptidase C39-like domain-containing protein</fullName>
    </recommendedName>
</protein>
<feature type="domain" description="Peptidase C39-like" evidence="1">
    <location>
        <begin position="123"/>
        <end position="256"/>
    </location>
</feature>
<organism evidence="2 3">
    <name type="scientific">[Collinsella] massiliensis</name>
    <dbReference type="NCBI Taxonomy" id="1232426"/>
    <lineage>
        <taxon>Bacteria</taxon>
        <taxon>Bacillati</taxon>
        <taxon>Actinomycetota</taxon>
        <taxon>Coriobacteriia</taxon>
        <taxon>Coriobacteriales</taxon>
        <taxon>Coriobacteriaceae</taxon>
        <taxon>Enorma</taxon>
    </lineage>
</organism>
<proteinExistence type="predicted"/>
<evidence type="ECO:0000313" key="2">
    <source>
        <dbReference type="EMBL" id="OUN88565.1"/>
    </source>
</evidence>
<dbReference type="OrthoDB" id="3186156at2"/>
<dbReference type="InterPro" id="IPR039564">
    <property type="entry name" value="Peptidase_C39-like"/>
</dbReference>
<reference evidence="3" key="1">
    <citation type="submission" date="2017-04" db="EMBL/GenBank/DDBJ databases">
        <title>Function of individual gut microbiota members based on whole genome sequencing of pure cultures obtained from chicken caecum.</title>
        <authorList>
            <person name="Medvecky M."/>
            <person name="Cejkova D."/>
            <person name="Polansky O."/>
            <person name="Karasova D."/>
            <person name="Kubasova T."/>
            <person name="Cizek A."/>
            <person name="Rychlik I."/>
        </authorList>
    </citation>
    <scope>NUCLEOTIDE SEQUENCE [LARGE SCALE GENOMIC DNA]</scope>
    <source>
        <strain evidence="3">An5</strain>
    </source>
</reference>
<dbReference type="RefSeq" id="WP_094335536.1">
    <property type="nucleotide sequence ID" value="NZ_NFIE01000011.1"/>
</dbReference>
<keyword evidence="3" id="KW-1185">Reference proteome</keyword>
<dbReference type="Pfam" id="PF13529">
    <property type="entry name" value="Peptidase_C39_2"/>
    <property type="match status" value="1"/>
</dbReference>
<name>A0A1Y3XSV2_9ACTN</name>
<gene>
    <name evidence="2" type="ORF">B5G02_05780</name>
</gene>
<dbReference type="AlphaFoldDB" id="A0A1Y3XSV2"/>
<dbReference type="Proteomes" id="UP000195781">
    <property type="component" value="Unassembled WGS sequence"/>
</dbReference>
<dbReference type="Gene3D" id="3.90.70.10">
    <property type="entry name" value="Cysteine proteinases"/>
    <property type="match status" value="1"/>
</dbReference>
<comment type="caution">
    <text evidence="2">The sequence shown here is derived from an EMBL/GenBank/DDBJ whole genome shotgun (WGS) entry which is preliminary data.</text>
</comment>
<dbReference type="EMBL" id="NFIE01000011">
    <property type="protein sequence ID" value="OUN88565.1"/>
    <property type="molecule type" value="Genomic_DNA"/>
</dbReference>
<accession>A0A1Y3XSV2</accession>